<name>A0A0S7C419_9BACT</name>
<dbReference type="RefSeq" id="WP_062044113.1">
    <property type="nucleotide sequence ID" value="NZ_DF968183.1"/>
</dbReference>
<sequence>MAGFFLNETEYNIDAGHHSITVPEAIRDEIKGTSLLIRQFLPDNLSYSLVDLSSAPAGLLSGSMIYTPKGLVGLLKECSFFVPLSGLVNEYSLTRPENHELLTAVVFFYLNLNPFPTDLMSLWLMETGIAKDTADRISEAVFICRTEKDESTGLSDKFFKKVNPGVSTNSFYNHRLAQPDDIPAFTGAEGLALVYDLFTFHRIADNHKGDRYLLLDQLPETGFIVQDHHHLVLGLSITLLELSVISESVLPELFNLILRKTVLWERSLLSLGSFIQLTGAEFTESISKSAITASLVISHGHGQYLPVPYADIEPDYILHKPINDGIPVYLIIKRQGTS</sequence>
<dbReference type="AlphaFoldDB" id="A0A0S7C419"/>
<organism evidence="1">
    <name type="scientific">Lentimicrobium saccharophilum</name>
    <dbReference type="NCBI Taxonomy" id="1678841"/>
    <lineage>
        <taxon>Bacteria</taxon>
        <taxon>Pseudomonadati</taxon>
        <taxon>Bacteroidota</taxon>
        <taxon>Bacteroidia</taxon>
        <taxon>Bacteroidales</taxon>
        <taxon>Lentimicrobiaceae</taxon>
        <taxon>Lentimicrobium</taxon>
    </lineage>
</organism>
<keyword evidence="2" id="KW-1185">Reference proteome</keyword>
<reference evidence="1" key="1">
    <citation type="journal article" date="2015" name="Genome Announc.">
        <title>Draft Genome Sequence of Bacteroidales Strain TBC1, a Novel Isolate from a Methanogenic Wastewater Treatment System.</title>
        <authorList>
            <person name="Tourlousse D.M."/>
            <person name="Matsuura N."/>
            <person name="Sun L."/>
            <person name="Toyonaga M."/>
            <person name="Kuroda K."/>
            <person name="Ohashi A."/>
            <person name="Cruz R."/>
            <person name="Yamaguchi T."/>
            <person name="Sekiguchi Y."/>
        </authorList>
    </citation>
    <scope>NUCLEOTIDE SEQUENCE [LARGE SCALE GENOMIC DNA]</scope>
    <source>
        <strain evidence="1">TBC1</strain>
    </source>
</reference>
<evidence type="ECO:0000313" key="1">
    <source>
        <dbReference type="EMBL" id="GAP44580.1"/>
    </source>
</evidence>
<dbReference type="Proteomes" id="UP000053091">
    <property type="component" value="Unassembled WGS sequence"/>
</dbReference>
<evidence type="ECO:0000313" key="2">
    <source>
        <dbReference type="Proteomes" id="UP000053091"/>
    </source>
</evidence>
<dbReference type="EMBL" id="DF968183">
    <property type="protein sequence ID" value="GAP44580.1"/>
    <property type="molecule type" value="Genomic_DNA"/>
</dbReference>
<proteinExistence type="predicted"/>
<protein>
    <submittedName>
        <fullName evidence="1">Uncharacterized protein</fullName>
    </submittedName>
</protein>
<dbReference type="STRING" id="1678841.TBC1_12389"/>
<gene>
    <name evidence="1" type="ORF">TBC1_12389</name>
</gene>
<accession>A0A0S7C419</accession>